<comment type="caution">
    <text evidence="2">The sequence shown here is derived from an EMBL/GenBank/DDBJ whole genome shotgun (WGS) entry which is preliminary data.</text>
</comment>
<gene>
    <name evidence="2" type="ORF">ACERZ8_17910</name>
</gene>
<keyword evidence="1" id="KW-1133">Transmembrane helix</keyword>
<dbReference type="Proteomes" id="UP001627408">
    <property type="component" value="Unassembled WGS sequence"/>
</dbReference>
<feature type="transmembrane region" description="Helical" evidence="1">
    <location>
        <begin position="43"/>
        <end position="62"/>
    </location>
</feature>
<evidence type="ECO:0000256" key="1">
    <source>
        <dbReference type="SAM" id="Phobius"/>
    </source>
</evidence>
<organism evidence="2 3">
    <name type="scientific">Tateyamaria armeniaca</name>
    <dbReference type="NCBI Taxonomy" id="2518930"/>
    <lineage>
        <taxon>Bacteria</taxon>
        <taxon>Pseudomonadati</taxon>
        <taxon>Pseudomonadota</taxon>
        <taxon>Alphaproteobacteria</taxon>
        <taxon>Rhodobacterales</taxon>
        <taxon>Roseobacteraceae</taxon>
        <taxon>Tateyamaria</taxon>
    </lineage>
</organism>
<keyword evidence="3" id="KW-1185">Reference proteome</keyword>
<keyword evidence="1" id="KW-0472">Membrane</keyword>
<evidence type="ECO:0000313" key="2">
    <source>
        <dbReference type="EMBL" id="MFL4471658.1"/>
    </source>
</evidence>
<feature type="transmembrane region" description="Helical" evidence="1">
    <location>
        <begin position="131"/>
        <end position="154"/>
    </location>
</feature>
<feature type="transmembrane region" description="Helical" evidence="1">
    <location>
        <begin position="99"/>
        <end position="119"/>
    </location>
</feature>
<sequence>MPALVLLFALAFAASPLWVPGFGGFDADQFPVPQVDPPVQPKGYAFAIWGVIYLWLIVGAGFGAWKRWSDPDWAAMRLPLILSLAVGSAWLPVAVRSPVWATVLIWVMLLTALWALWRAPRKDAWAAAWPVGLYAGWLSAASCVAIGLLLAGYGVTGQELAAWLMVGVAIALAWAVQWTLGHAPTYGVAVIWALIAVAVQNDFSSVGLLAMAGAASLISPTLRAARGT</sequence>
<evidence type="ECO:0008006" key="4">
    <source>
        <dbReference type="Google" id="ProtNLM"/>
    </source>
</evidence>
<feature type="transmembrane region" description="Helical" evidence="1">
    <location>
        <begin position="74"/>
        <end position="93"/>
    </location>
</feature>
<feature type="transmembrane region" description="Helical" evidence="1">
    <location>
        <begin position="160"/>
        <end position="176"/>
    </location>
</feature>
<name>A0ABW8UWX3_9RHOB</name>
<dbReference type="Gene3D" id="1.20.1260.100">
    <property type="entry name" value="TspO/MBR protein"/>
    <property type="match status" value="1"/>
</dbReference>
<protein>
    <recommendedName>
        <fullName evidence="4">Seryl-tRNA synthetase</fullName>
    </recommendedName>
</protein>
<dbReference type="InterPro" id="IPR038330">
    <property type="entry name" value="TspO/MBR-related_sf"/>
</dbReference>
<dbReference type="RefSeq" id="WP_407593504.1">
    <property type="nucleotide sequence ID" value="NZ_JBHDIY010000002.1"/>
</dbReference>
<proteinExistence type="predicted"/>
<accession>A0ABW8UWX3</accession>
<dbReference type="EMBL" id="JBHDIY010000002">
    <property type="protein sequence ID" value="MFL4471658.1"/>
    <property type="molecule type" value="Genomic_DNA"/>
</dbReference>
<evidence type="ECO:0000313" key="3">
    <source>
        <dbReference type="Proteomes" id="UP001627408"/>
    </source>
</evidence>
<reference evidence="2 3" key="1">
    <citation type="submission" date="2024-08" db="EMBL/GenBank/DDBJ databases">
        <title>Tateyamaria sp. nov., isolated from marine algae.</title>
        <authorList>
            <person name="Choi B.J."/>
            <person name="Kim J.M."/>
            <person name="Lee J.K."/>
            <person name="Choi D.G."/>
            <person name="Bayburt H."/>
            <person name="Baek J.H."/>
            <person name="Han D.M."/>
            <person name="Jeon C.O."/>
        </authorList>
    </citation>
    <scope>NUCLEOTIDE SEQUENCE [LARGE SCALE GENOMIC DNA]</scope>
    <source>
        <strain evidence="2 3">KMU-156</strain>
    </source>
</reference>
<keyword evidence="1" id="KW-0812">Transmembrane</keyword>